<name>A0A364KU75_TALAM</name>
<dbReference type="SUPFAM" id="SSF52540">
    <property type="entry name" value="P-loop containing nucleoside triphosphate hydrolases"/>
    <property type="match status" value="2"/>
</dbReference>
<evidence type="ECO:0000259" key="4">
    <source>
        <dbReference type="Pfam" id="PF22939"/>
    </source>
</evidence>
<dbReference type="InterPro" id="IPR044053">
    <property type="entry name" value="AsaB-like"/>
</dbReference>
<feature type="repeat" description="ANK" evidence="3">
    <location>
        <begin position="902"/>
        <end position="934"/>
    </location>
</feature>
<dbReference type="Pfam" id="PF22939">
    <property type="entry name" value="WHD_GPIID"/>
    <property type="match status" value="1"/>
</dbReference>
<dbReference type="RefSeq" id="XP_040731557.1">
    <property type="nucleotide sequence ID" value="XM_040875267.1"/>
</dbReference>
<comment type="similarity">
    <text evidence="2">Belongs to the asaB hydroxylase/desaturase family.</text>
</comment>
<dbReference type="NCBIfam" id="NF041278">
    <property type="entry name" value="CmcJ_NvfI_EfuI"/>
    <property type="match status" value="1"/>
</dbReference>
<dbReference type="Gene3D" id="1.25.40.20">
    <property type="entry name" value="Ankyrin repeat-containing domain"/>
    <property type="match status" value="2"/>
</dbReference>
<dbReference type="InterPro" id="IPR027417">
    <property type="entry name" value="P-loop_NTPase"/>
</dbReference>
<keyword evidence="3" id="KW-0040">ANK repeat</keyword>
<gene>
    <name evidence="6" type="ORF">BHQ10_003053</name>
</gene>
<dbReference type="InterPro" id="IPR036770">
    <property type="entry name" value="Ankyrin_rpt-contain_sf"/>
</dbReference>
<sequence length="2003" mass="227246">METRVRYLARSPIFEIEKAFSTDYPVDHVEGARRTNHEADDRKVTVAAVEDPSHWKLDVHGFCFLHAETHLDPNDVYTKKREVQDAFWYEIEAILHKHFPQYSRIESFDLTVRKRDPEFPAIVRGYRDEYEQPSSTAHSDYSQTGGFLTLQHCFPGQDDYWKNKEFDMLNVWRPLKPTDDWPLALCDYTTIDTEEDIRLNDAIRRDLIGEGLLLHYNDAHKWYYFKNQGVNDLIVFRNSDSHGKRAHIRNDTKLIREEFFEELGRDLSWLSPIDGSKHYLEVLRTRHVGTGTWFINKEEVQTWRNNKMQLLYCPGIPGAGKTVLSSVVIEWLTGSFADEDDIAITYIFFDFRRQLSVFEILAAIFRQLWQGAPKKSKYWSHKMPPREELMKLEWIQKEFEARVSEFTKTFIILDALDECSVTGGTMRQSLDFLFSLQRKANVNILATSRFNEETANLFTKTGVLLEIQASEDDIRAYIDHRAAYFSPFVAKKRGLLTYIQDEIVKSSGGMFLLAKLYLNLVQDEINEKRIRKVIERFQNGSAAYDKAYDETMKRIEQQGQYAQETAKTIFGWVLLSTWPLSLPEIQHALAVEIGESEFDETNIIDIEELISICIGLVTIDAQSNSLKFVHYTTAEYFARNLTQWFPDIHRIMTSACLAYMSLDVFDEGPCGTEEYLNDRLDKYPFYKYSAQNWGHHYKKHAGEESMTMEFLGAESKIHASSQVIFGYSFDRTTSVYKVERNARGVSKTLLTAIKIKEPLQGAHLAAFFGLTNPLESMLNSNMIKVDIEDHVGRTPLSWAVAYGHEELFNMLLQNGANPDSMNQLGFTPLFYAAVSGRVEMMQRLIEGGAQVDTVDQNGRTPLFHAAAGDSLHLMPFAFEGDCLASVELLLAHGASATQVDRFGQTPLFVAASNGRESVVKLLIERNAHLYYATSPTSGESDPLAYAAMNGHSTTARLLFNAGAYSVSVHGGTGAASYVTLANLLKAGSEGRYDVFKYLKEEGADPNIRDPHQRLPLHLAALNGDENLLGCLIANGADVNAKDAFGRTPIFYAIFGDSESTALLLLDYPGTDFQATDVPRTVWGPPLSSFKAFVEFFETKLGANLDAHIFWGALACLLQLVDSYPIGLVEVPHLVRSLALKANIFNDKCNDPQLVGYPVRETCFNMQTLFVGFFTDLIKYIYTTDDNLQQPIRSEHGEDSRDSSKSINHYYEMTNRDIEQAMAWIENTSRANLPIRIQIPSSTNANEAASTRRCQMLPPTRTARHFDRDSYFKELDEILLPSVEEERLICVVLHGTEGMGKSAIASTYIEKRYRQNVYDVVLWICGESRTSLRQSFTDLAMGLRLSGANHQTPDENFSLLQEWFRTTGKYYSYSIPQELFEKGVNRESADGLEFCLNKLNFLRVVTNLMRPYLVKKNEKTRVLSIHRVIQTQFKSSLSKKQRQHNFDRAVDLLSNVLPKQDTQRGHLYGDWEIYNHYLQHVSYLKDCFVEEIRGSKPLKATVKFCELLIQCQRYLYEVNALLDLKSFCDVSLSAVSTLENGPGKEGLEADIMSYQANRAESLGNAEEAINLNEKIYVIRQNIGKELLGHVTNNIGYCYNSTNKHQEAQKWLEESYNWWTVNEKPIPSFLHTNRARCMVYLGDDVKARDLLDTAIKQLEKEEKKDWAMLAYAYFVQGTLEQRQKHSISAENSFRKAASSWMKNDKRLHPFYGGCSNFTKTIHSDTYPFINSRIDSLGHDGRAVFITGGNRGIGKAIATSFARAGASFIGLGCPESFDANVKSEIESAAKEAGRSTSPFVLCLELDVTSSKSVAEAAAQVQKASPRGLDVLVNNAGFMTPARPVVEADEDVWWKTFEVNLKGVFLMTKFFTPLLTATVDGLKTMVNINSVAAHNLRPEASAYGTSKWAVLKFTEFMLVEQAKDGLLAFSVLPGGVMTQLAEAMPKETHAGFTDKPELAGDTVVFLTQERREWLAGRYLSCTWDMEELLARKDEIIQGDKLKVRLVL</sequence>
<dbReference type="PROSITE" id="PS50088">
    <property type="entry name" value="ANK_REPEAT"/>
    <property type="match status" value="4"/>
</dbReference>
<dbReference type="InterPro" id="IPR002110">
    <property type="entry name" value="Ankyrin_rpt"/>
</dbReference>
<dbReference type="Proteomes" id="UP000249363">
    <property type="component" value="Unassembled WGS sequence"/>
</dbReference>
<dbReference type="CDD" id="cd05233">
    <property type="entry name" value="SDR_c"/>
    <property type="match status" value="1"/>
</dbReference>
<dbReference type="PANTHER" id="PTHR10039">
    <property type="entry name" value="AMELOGENIN"/>
    <property type="match status" value="1"/>
</dbReference>
<evidence type="ECO:0000259" key="5">
    <source>
        <dbReference type="Pfam" id="PF24883"/>
    </source>
</evidence>
<evidence type="ECO:0000256" key="3">
    <source>
        <dbReference type="PROSITE-ProRule" id="PRU00023"/>
    </source>
</evidence>
<dbReference type="Pfam" id="PF00106">
    <property type="entry name" value="adh_short"/>
    <property type="match status" value="1"/>
</dbReference>
<dbReference type="SUPFAM" id="SSF51735">
    <property type="entry name" value="NAD(P)-binding Rossmann-fold domains"/>
    <property type="match status" value="1"/>
</dbReference>
<dbReference type="Gene3D" id="1.25.40.10">
    <property type="entry name" value="Tetratricopeptide repeat domain"/>
    <property type="match status" value="1"/>
</dbReference>
<feature type="domain" description="GPI inositol-deacylase winged helix" evidence="4">
    <location>
        <begin position="558"/>
        <end position="639"/>
    </location>
</feature>
<keyword evidence="1" id="KW-0677">Repeat</keyword>
<dbReference type="PRINTS" id="PR00081">
    <property type="entry name" value="GDHRDH"/>
</dbReference>
<dbReference type="Gene3D" id="3.40.50.720">
    <property type="entry name" value="NAD(P)-binding Rossmann-like Domain"/>
    <property type="match status" value="1"/>
</dbReference>
<dbReference type="SUPFAM" id="SSF48403">
    <property type="entry name" value="Ankyrin repeat"/>
    <property type="match status" value="1"/>
</dbReference>
<feature type="repeat" description="ANK" evidence="3">
    <location>
        <begin position="1011"/>
        <end position="1043"/>
    </location>
</feature>
<dbReference type="PRINTS" id="PR01415">
    <property type="entry name" value="ANKYRIN"/>
</dbReference>
<accession>A0A364KU75</accession>
<protein>
    <submittedName>
        <fullName evidence="6">Uncharacterized protein</fullName>
    </submittedName>
</protein>
<comment type="caution">
    <text evidence="6">The sequence shown here is derived from an EMBL/GenBank/DDBJ whole genome shotgun (WGS) entry which is preliminary data.</text>
</comment>
<feature type="repeat" description="ANK" evidence="3">
    <location>
        <begin position="791"/>
        <end position="823"/>
    </location>
</feature>
<dbReference type="PANTHER" id="PTHR10039:SF15">
    <property type="entry name" value="NACHT DOMAIN-CONTAINING PROTEIN"/>
    <property type="match status" value="1"/>
</dbReference>
<dbReference type="InterPro" id="IPR036291">
    <property type="entry name" value="NAD(P)-bd_dom_sf"/>
</dbReference>
<dbReference type="EMBL" id="MIKG01000004">
    <property type="protein sequence ID" value="RAO67041.1"/>
    <property type="molecule type" value="Genomic_DNA"/>
</dbReference>
<dbReference type="Pfam" id="PF24883">
    <property type="entry name" value="NPHP3_N"/>
    <property type="match status" value="1"/>
</dbReference>
<dbReference type="GeneID" id="63792269"/>
<dbReference type="InterPro" id="IPR054471">
    <property type="entry name" value="GPIID_WHD"/>
</dbReference>
<proteinExistence type="inferred from homology"/>
<feature type="repeat" description="ANK" evidence="3">
    <location>
        <begin position="824"/>
        <end position="856"/>
    </location>
</feature>
<dbReference type="Pfam" id="PF12796">
    <property type="entry name" value="Ank_2"/>
    <property type="match status" value="3"/>
</dbReference>
<dbReference type="InterPro" id="IPR011990">
    <property type="entry name" value="TPR-like_helical_dom_sf"/>
</dbReference>
<dbReference type="PROSITE" id="PS50297">
    <property type="entry name" value="ANK_REP_REGION"/>
    <property type="match status" value="4"/>
</dbReference>
<reference evidence="6 7" key="1">
    <citation type="journal article" date="2017" name="Biotechnol. Biofuels">
        <title>Differential beta-glucosidase expression as a function of carbon source availability in Talaromyces amestolkiae: a genomic and proteomic approach.</title>
        <authorList>
            <person name="de Eugenio L.I."/>
            <person name="Mendez-Liter J.A."/>
            <person name="Nieto-Dominguez M."/>
            <person name="Alonso L."/>
            <person name="Gil-Munoz J."/>
            <person name="Barriuso J."/>
            <person name="Prieto A."/>
            <person name="Martinez M.J."/>
        </authorList>
    </citation>
    <scope>NUCLEOTIDE SEQUENCE [LARGE SCALE GENOMIC DNA]</scope>
    <source>
        <strain evidence="6 7">CIB</strain>
    </source>
</reference>
<organism evidence="6 7">
    <name type="scientific">Talaromyces amestolkiae</name>
    <dbReference type="NCBI Taxonomy" id="1196081"/>
    <lineage>
        <taxon>Eukaryota</taxon>
        <taxon>Fungi</taxon>
        <taxon>Dikarya</taxon>
        <taxon>Ascomycota</taxon>
        <taxon>Pezizomycotina</taxon>
        <taxon>Eurotiomycetes</taxon>
        <taxon>Eurotiomycetidae</taxon>
        <taxon>Eurotiales</taxon>
        <taxon>Trichocomaceae</taxon>
        <taxon>Talaromyces</taxon>
        <taxon>Talaromyces sect. Talaromyces</taxon>
    </lineage>
</organism>
<dbReference type="SMART" id="SM00248">
    <property type="entry name" value="ANK"/>
    <property type="match status" value="8"/>
</dbReference>
<dbReference type="STRING" id="1196081.A0A364KU75"/>
<evidence type="ECO:0000256" key="2">
    <source>
        <dbReference type="ARBA" id="ARBA00023604"/>
    </source>
</evidence>
<evidence type="ECO:0000256" key="1">
    <source>
        <dbReference type="ARBA" id="ARBA00022737"/>
    </source>
</evidence>
<dbReference type="InterPro" id="IPR056884">
    <property type="entry name" value="NPHP3-like_N"/>
</dbReference>
<keyword evidence="7" id="KW-1185">Reference proteome</keyword>
<dbReference type="SUPFAM" id="SSF48452">
    <property type="entry name" value="TPR-like"/>
    <property type="match status" value="1"/>
</dbReference>
<dbReference type="GO" id="GO:0016491">
    <property type="term" value="F:oxidoreductase activity"/>
    <property type="evidence" value="ECO:0007669"/>
    <property type="project" value="InterPro"/>
</dbReference>
<evidence type="ECO:0000313" key="6">
    <source>
        <dbReference type="EMBL" id="RAO67041.1"/>
    </source>
</evidence>
<evidence type="ECO:0000313" key="7">
    <source>
        <dbReference type="Proteomes" id="UP000249363"/>
    </source>
</evidence>
<feature type="domain" description="Nephrocystin 3-like N-terminal" evidence="5">
    <location>
        <begin position="289"/>
        <end position="449"/>
    </location>
</feature>
<dbReference type="OrthoDB" id="412788at2759"/>
<dbReference type="InterPro" id="IPR002347">
    <property type="entry name" value="SDR_fam"/>
</dbReference>
<dbReference type="Gene3D" id="3.40.50.300">
    <property type="entry name" value="P-loop containing nucleotide triphosphate hydrolases"/>
    <property type="match status" value="2"/>
</dbReference>